<dbReference type="Proteomes" id="UP000236454">
    <property type="component" value="Unassembled WGS sequence"/>
</dbReference>
<reference evidence="1 2" key="1">
    <citation type="submission" date="2016-10" db="EMBL/GenBank/DDBJ databases">
        <authorList>
            <person name="de Groot N.N."/>
        </authorList>
    </citation>
    <scope>NUCLEOTIDE SEQUENCE [LARGE SCALE GENOMIC DNA]</scope>
    <source>
        <strain evidence="1 2">CGMCC 1.7005</strain>
    </source>
</reference>
<dbReference type="STRING" id="477690.SAMN05216474_2936"/>
<sequence length="516" mass="59627">MKLFISLIVVCISTFGICQDFEIGQAVKNIGAIKEVQILGPNEYIATSIKQRIGRNKIVLEHFVNHKKVKEIETPYRVNKSLGKFEDFILVDGKGFAFISDQVGKARNLYIEDLDLEDGEFGKAEFIMEDPLPRNRQLPSAFQFKVSNNKKFIGIMVDVSLKGDSINTYQFVVLNNKKEIINRGRFNLRSPKARNVDFNFWVTKSGKIVVYHKEGVQESTGIFKNKFVLVRSHLYKVDGKEVYHQVLNNAKDEIAFEIEVEEGNDASLYVHGFYQKQSHDQYNTDINGAVFKKYSPQLVLEIETYKEFPTDILLIGLTEEEVSKQRENLSMSDYLLRNSFIDTLHNCIIGVAEQYYKLEESYPDSRGYLRTETRYYFNDILSYRFNLDGSFEWMNKAPKIQVTANDKGYYSSFFSYMNEDQDLVVIFNDDSANYLENGDYVDPSKQKISTQRKSAYTTTKLTIDNRTGDKEFEKFIVKFERKALLVPRLGYVNGDGSIRVVLIEGQHTYKFVSVLN</sequence>
<protein>
    <submittedName>
        <fullName evidence="1">Uncharacterized protein</fullName>
    </submittedName>
</protein>
<dbReference type="EMBL" id="FPAS01000006">
    <property type="protein sequence ID" value="SFT88688.1"/>
    <property type="molecule type" value="Genomic_DNA"/>
</dbReference>
<dbReference type="AlphaFoldDB" id="A0A1I7BNF2"/>
<organism evidence="1 2">
    <name type="scientific">Lishizhenia tianjinensis</name>
    <dbReference type="NCBI Taxonomy" id="477690"/>
    <lineage>
        <taxon>Bacteria</taxon>
        <taxon>Pseudomonadati</taxon>
        <taxon>Bacteroidota</taxon>
        <taxon>Flavobacteriia</taxon>
        <taxon>Flavobacteriales</taxon>
        <taxon>Crocinitomicaceae</taxon>
        <taxon>Lishizhenia</taxon>
    </lineage>
</organism>
<dbReference type="OrthoDB" id="613240at2"/>
<proteinExistence type="predicted"/>
<evidence type="ECO:0000313" key="1">
    <source>
        <dbReference type="EMBL" id="SFT88688.1"/>
    </source>
</evidence>
<accession>A0A1I7BNF2</accession>
<gene>
    <name evidence="1" type="ORF">SAMN05216474_2936</name>
</gene>
<evidence type="ECO:0000313" key="2">
    <source>
        <dbReference type="Proteomes" id="UP000236454"/>
    </source>
</evidence>
<dbReference type="RefSeq" id="WP_090252466.1">
    <property type="nucleotide sequence ID" value="NZ_FPAS01000006.1"/>
</dbReference>
<keyword evidence="2" id="KW-1185">Reference proteome</keyword>
<name>A0A1I7BNF2_9FLAO</name>